<keyword evidence="1" id="KW-0812">Transmembrane</keyword>
<feature type="transmembrane region" description="Helical" evidence="1">
    <location>
        <begin position="20"/>
        <end position="42"/>
    </location>
</feature>
<keyword evidence="1" id="KW-1133">Transmembrane helix</keyword>
<dbReference type="Proteomes" id="UP000010445">
    <property type="component" value="Unassembled WGS sequence"/>
</dbReference>
<gene>
    <name evidence="2" type="ORF">HMPREF9997_01031</name>
</gene>
<dbReference type="STRING" id="1035195.HMPREF9997_01031"/>
<comment type="caution">
    <text evidence="2">The sequence shown here is derived from an EMBL/GenBank/DDBJ whole genome shotgun (WGS) entry which is preliminary data.</text>
</comment>
<accession>L1MIU6</accession>
<proteinExistence type="predicted"/>
<dbReference type="PATRIC" id="fig|1035195.3.peg.917"/>
<evidence type="ECO:0000256" key="1">
    <source>
        <dbReference type="SAM" id="Phobius"/>
    </source>
</evidence>
<name>L1MIU6_9CORY</name>
<keyword evidence="1" id="KW-0472">Membrane</keyword>
<evidence type="ECO:0000313" key="3">
    <source>
        <dbReference type="Proteomes" id="UP000010445"/>
    </source>
</evidence>
<dbReference type="EMBL" id="AMEM01000016">
    <property type="protein sequence ID" value="EKX90965.1"/>
    <property type="molecule type" value="Genomic_DNA"/>
</dbReference>
<dbReference type="AlphaFoldDB" id="L1MIU6"/>
<dbReference type="HOGENOM" id="CLU_1292601_0_0_11"/>
<organism evidence="2 3">
    <name type="scientific">Corynebacterium durum F0235</name>
    <dbReference type="NCBI Taxonomy" id="1035195"/>
    <lineage>
        <taxon>Bacteria</taxon>
        <taxon>Bacillati</taxon>
        <taxon>Actinomycetota</taxon>
        <taxon>Actinomycetes</taxon>
        <taxon>Mycobacteriales</taxon>
        <taxon>Corynebacteriaceae</taxon>
        <taxon>Corynebacterium</taxon>
    </lineage>
</organism>
<sequence>MIKTVSDAKPKKPKWRITGLFVVLAVCLGLIGGGVAGVVWWLKNTELPGDGLPAIVDHTSAPPAPGPEFDTPSAHMFNRIVQEFSALPLEEAAGPAPSAQCRDLSTDPRPEGTRHMCAIQEREGRSITYLGFVYRADLNNSGCAADPVAVKDGFSAALQRTCASEQHPVLYLLDESREVIASDGQVMHPTLVVEGVETQQQAEELLHTWGIAP</sequence>
<keyword evidence="3" id="KW-1185">Reference proteome</keyword>
<evidence type="ECO:0000313" key="2">
    <source>
        <dbReference type="EMBL" id="EKX90965.1"/>
    </source>
</evidence>
<reference evidence="2 3" key="1">
    <citation type="submission" date="2012-05" db="EMBL/GenBank/DDBJ databases">
        <authorList>
            <person name="Weinstock G."/>
            <person name="Sodergren E."/>
            <person name="Lobos E.A."/>
            <person name="Fulton L."/>
            <person name="Fulton R."/>
            <person name="Courtney L."/>
            <person name="Fronick C."/>
            <person name="O'Laughlin M."/>
            <person name="Godfrey J."/>
            <person name="Wilson R.M."/>
            <person name="Miner T."/>
            <person name="Farmer C."/>
            <person name="Delehaunty K."/>
            <person name="Cordes M."/>
            <person name="Minx P."/>
            <person name="Tomlinson C."/>
            <person name="Chen J."/>
            <person name="Wollam A."/>
            <person name="Pepin K.H."/>
            <person name="Bhonagiri V."/>
            <person name="Zhang X."/>
            <person name="Suruliraj S."/>
            <person name="Warren W."/>
            <person name="Mitreva M."/>
            <person name="Mardis E.R."/>
            <person name="Wilson R.K."/>
        </authorList>
    </citation>
    <scope>NUCLEOTIDE SEQUENCE [LARGE SCALE GENOMIC DNA]</scope>
    <source>
        <strain evidence="2 3">F0235</strain>
    </source>
</reference>
<protein>
    <submittedName>
        <fullName evidence="2">Uncharacterized protein</fullName>
    </submittedName>
</protein>